<evidence type="ECO:0000313" key="5">
    <source>
        <dbReference type="Proteomes" id="UP000319353"/>
    </source>
</evidence>
<keyword evidence="2 4" id="KW-0012">Acyltransferase</keyword>
<dbReference type="GO" id="GO:0003841">
    <property type="term" value="F:1-acylglycerol-3-phosphate O-acyltransferase activity"/>
    <property type="evidence" value="ECO:0007669"/>
    <property type="project" value="TreeGrafter"/>
</dbReference>
<evidence type="ECO:0000259" key="3">
    <source>
        <dbReference type="SMART" id="SM00563"/>
    </source>
</evidence>
<dbReference type="Pfam" id="PF01553">
    <property type="entry name" value="Acyltransferase"/>
    <property type="match status" value="1"/>
</dbReference>
<dbReference type="Proteomes" id="UP000319353">
    <property type="component" value="Unassembled WGS sequence"/>
</dbReference>
<reference evidence="4 5" key="1">
    <citation type="journal article" date="2019" name="Nat. Microbiol.">
        <title>Mediterranean grassland soil C-N compound turnover is dependent on rainfall and depth, and is mediated by genomically divergent microorganisms.</title>
        <authorList>
            <person name="Diamond S."/>
            <person name="Andeer P.F."/>
            <person name="Li Z."/>
            <person name="Crits-Christoph A."/>
            <person name="Burstein D."/>
            <person name="Anantharaman K."/>
            <person name="Lane K.R."/>
            <person name="Thomas B.C."/>
            <person name="Pan C."/>
            <person name="Northen T.R."/>
            <person name="Banfield J.F."/>
        </authorList>
    </citation>
    <scope>NUCLEOTIDE SEQUENCE [LARGE SCALE GENOMIC DNA]</scope>
    <source>
        <strain evidence="4">NP_4</strain>
    </source>
</reference>
<evidence type="ECO:0000313" key="4">
    <source>
        <dbReference type="EMBL" id="TMJ06598.1"/>
    </source>
</evidence>
<gene>
    <name evidence="4" type="ORF">E6H01_01175</name>
</gene>
<feature type="domain" description="Phospholipid/glycerol acyltransferase" evidence="3">
    <location>
        <begin position="84"/>
        <end position="196"/>
    </location>
</feature>
<keyword evidence="1 4" id="KW-0808">Transferase</keyword>
<evidence type="ECO:0000256" key="1">
    <source>
        <dbReference type="ARBA" id="ARBA00022679"/>
    </source>
</evidence>
<dbReference type="InterPro" id="IPR002123">
    <property type="entry name" value="Plipid/glycerol_acylTrfase"/>
</dbReference>
<dbReference type="GO" id="GO:0006654">
    <property type="term" value="P:phosphatidic acid biosynthetic process"/>
    <property type="evidence" value="ECO:0007669"/>
    <property type="project" value="TreeGrafter"/>
</dbReference>
<protein>
    <submittedName>
        <fullName evidence="4">1-acyl-sn-glycerol-3-phosphate acyltransferase</fullName>
    </submittedName>
</protein>
<name>A0A537LF02_9BACT</name>
<accession>A0A537LF02</accession>
<proteinExistence type="predicted"/>
<sequence>MRLSSTQRGSQRTRSWLASYSSSRGGCVSKDFAVPHSAGLGRWLAGRVADVWYLCVKTALWAICKVLFRLRIEGRGHEPARGPFIVAANHASAIDPPIVGMSLKHKAAYMAKHELLRAPVLGALLRSIGVFPVRRGEPDRKAIRRSLEVLESGGVLVMFPEGTRSLDGRLRAPEPGAAMIALRTGAAVMPVAVINSQRILPKGARRPKMQRVTVRMGPLIAVPKIEGRLDHETLEGWGTRIIEAIEKLLPADQRRIRQ</sequence>
<dbReference type="SUPFAM" id="SSF69593">
    <property type="entry name" value="Glycerol-3-phosphate (1)-acyltransferase"/>
    <property type="match status" value="1"/>
</dbReference>
<dbReference type="AlphaFoldDB" id="A0A537LF02"/>
<dbReference type="PANTHER" id="PTHR10434">
    <property type="entry name" value="1-ACYL-SN-GLYCEROL-3-PHOSPHATE ACYLTRANSFERASE"/>
    <property type="match status" value="1"/>
</dbReference>
<comment type="caution">
    <text evidence="4">The sequence shown here is derived from an EMBL/GenBank/DDBJ whole genome shotgun (WGS) entry which is preliminary data.</text>
</comment>
<dbReference type="PANTHER" id="PTHR10434:SF11">
    <property type="entry name" value="1-ACYL-SN-GLYCEROL-3-PHOSPHATE ACYLTRANSFERASE"/>
    <property type="match status" value="1"/>
</dbReference>
<dbReference type="EMBL" id="VBAL01000011">
    <property type="protein sequence ID" value="TMJ06598.1"/>
    <property type="molecule type" value="Genomic_DNA"/>
</dbReference>
<dbReference type="SMART" id="SM00563">
    <property type="entry name" value="PlsC"/>
    <property type="match status" value="1"/>
</dbReference>
<organism evidence="4 5">
    <name type="scientific">Candidatus Segetimicrobium genomatis</name>
    <dbReference type="NCBI Taxonomy" id="2569760"/>
    <lineage>
        <taxon>Bacteria</taxon>
        <taxon>Bacillati</taxon>
        <taxon>Candidatus Sysuimicrobiota</taxon>
        <taxon>Candidatus Sysuimicrobiia</taxon>
        <taxon>Candidatus Sysuimicrobiales</taxon>
        <taxon>Candidatus Segetimicrobiaceae</taxon>
        <taxon>Candidatus Segetimicrobium</taxon>
    </lineage>
</organism>
<evidence type="ECO:0000256" key="2">
    <source>
        <dbReference type="ARBA" id="ARBA00023315"/>
    </source>
</evidence>
<dbReference type="CDD" id="cd07989">
    <property type="entry name" value="LPLAT_AGPAT-like"/>
    <property type="match status" value="1"/>
</dbReference>